<evidence type="ECO:0008006" key="3">
    <source>
        <dbReference type="Google" id="ProtNLM"/>
    </source>
</evidence>
<dbReference type="CDD" id="cd00085">
    <property type="entry name" value="HNHc"/>
    <property type="match status" value="1"/>
</dbReference>
<dbReference type="EMBL" id="AEDU01000006">
    <property type="protein sequence ID" value="EFN99416.1"/>
    <property type="molecule type" value="Genomic_DNA"/>
</dbReference>
<sequence>MIKITNFYSEEEIERYYQFLIAKKPKKKSGDTWISDRKINEVGIKIVEFLNKLPRNDTEEISDFKELITMSSSKLKKFHSSLKTEDSAYLQLYNDESNQELLNLYKSYYTRFFTSNDRKIKIKNNISLIKDLGISVCPYCNRNYINSRHDKLGCEFDHYFNKDKFPFFALTLSNLIPSCSTCNRIKGEKDYDFYPFAPDWKENGKFIVSPPSKKSSIALFFDRDSQSDNLLQLETAYEIHEKDVSEMFRREEIYCKEYREDLINRLSGNGKVDNEFSEEFFDSMIFGEIANDGFDDYLNHSLSKLKKDTYDYIVELRKGEV</sequence>
<dbReference type="Proteomes" id="UP000004966">
    <property type="component" value="Unassembled WGS sequence"/>
</dbReference>
<dbReference type="Gene3D" id="1.10.30.50">
    <property type="match status" value="1"/>
</dbReference>
<comment type="caution">
    <text evidence="1">The sequence shown here is derived from an EMBL/GenBank/DDBJ whole genome shotgun (WGS) entry which is preliminary data.</text>
</comment>
<name>E1LK34_STRMT</name>
<dbReference type="eggNOG" id="COG1403">
    <property type="taxonomic scope" value="Bacteria"/>
</dbReference>
<proteinExistence type="predicted"/>
<organism evidence="1 2">
    <name type="scientific">Streptococcus mitis SK564</name>
    <dbReference type="NCBI Taxonomy" id="585203"/>
    <lineage>
        <taxon>Bacteria</taxon>
        <taxon>Bacillati</taxon>
        <taxon>Bacillota</taxon>
        <taxon>Bacilli</taxon>
        <taxon>Lactobacillales</taxon>
        <taxon>Streptococcaceae</taxon>
        <taxon>Streptococcus</taxon>
        <taxon>Streptococcus mitis group</taxon>
    </lineage>
</organism>
<accession>E1LK34</accession>
<protein>
    <recommendedName>
        <fullName evidence="3">HNH domain-containing protein</fullName>
    </recommendedName>
</protein>
<reference evidence="1 2" key="1">
    <citation type="submission" date="2010-09" db="EMBL/GenBank/DDBJ databases">
        <authorList>
            <person name="Daugherty S.C."/>
            <person name="Tallon L.J."/>
            <person name="Jones K.M."/>
            <person name="Liu X."/>
            <person name="Kilian M."/>
            <person name="Tettelin H."/>
        </authorList>
    </citation>
    <scope>NUCLEOTIDE SEQUENCE [LARGE SCALE GENOMIC DNA]</scope>
    <source>
        <strain evidence="1 2">SK564</strain>
    </source>
</reference>
<dbReference type="RefSeq" id="WP_000591049.1">
    <property type="nucleotide sequence ID" value="NZ_AEDU01000006.1"/>
</dbReference>
<evidence type="ECO:0000313" key="1">
    <source>
        <dbReference type="EMBL" id="EFN99416.1"/>
    </source>
</evidence>
<dbReference type="InterPro" id="IPR003615">
    <property type="entry name" value="HNH_nuc"/>
</dbReference>
<gene>
    <name evidence="1" type="ORF">SMSK564_0211</name>
</gene>
<dbReference type="AlphaFoldDB" id="E1LK34"/>
<evidence type="ECO:0000313" key="2">
    <source>
        <dbReference type="Proteomes" id="UP000004966"/>
    </source>
</evidence>